<reference evidence="2 3" key="1">
    <citation type="submission" date="2021-07" db="EMBL/GenBank/DDBJ databases">
        <authorList>
            <person name="Palmer J.M."/>
        </authorList>
    </citation>
    <scope>NUCLEOTIDE SEQUENCE [LARGE SCALE GENOMIC DNA]</scope>
    <source>
        <strain evidence="2 3">AT_MEX2019</strain>
        <tissue evidence="2">Muscle</tissue>
    </source>
</reference>
<dbReference type="PANTHER" id="PTHR11731:SF21">
    <property type="entry name" value="INACTIVE DIPEPTIDYL PEPTIDASE 10"/>
    <property type="match status" value="1"/>
</dbReference>
<dbReference type="InterPro" id="IPR050278">
    <property type="entry name" value="Serine_Prot_S9B/DPPIV"/>
</dbReference>
<name>A0ABU7CE40_9TELE</name>
<keyword evidence="1" id="KW-0812">Transmembrane</keyword>
<protein>
    <recommendedName>
        <fullName evidence="4">Dipeptidyl aminopeptidase-like protein 6</fullName>
    </recommendedName>
</protein>
<proteinExistence type="predicted"/>
<evidence type="ECO:0008006" key="4">
    <source>
        <dbReference type="Google" id="ProtNLM"/>
    </source>
</evidence>
<dbReference type="PANTHER" id="PTHR11731">
    <property type="entry name" value="PROTEASE FAMILY S9B,C DIPEPTIDYL-PEPTIDASE IV-RELATED"/>
    <property type="match status" value="1"/>
</dbReference>
<dbReference type="EMBL" id="JAHUTI010089764">
    <property type="protein sequence ID" value="MED6261222.1"/>
    <property type="molecule type" value="Genomic_DNA"/>
</dbReference>
<evidence type="ECO:0000256" key="1">
    <source>
        <dbReference type="SAM" id="Phobius"/>
    </source>
</evidence>
<evidence type="ECO:0000313" key="2">
    <source>
        <dbReference type="EMBL" id="MED6261222.1"/>
    </source>
</evidence>
<dbReference type="Proteomes" id="UP001345963">
    <property type="component" value="Unassembled WGS sequence"/>
</dbReference>
<comment type="caution">
    <text evidence="2">The sequence shown here is derived from an EMBL/GenBank/DDBJ whole genome shotgun (WGS) entry which is preliminary data.</text>
</comment>
<keyword evidence="1" id="KW-1133">Transmembrane helix</keyword>
<organism evidence="2 3">
    <name type="scientific">Ataeniobius toweri</name>
    <dbReference type="NCBI Taxonomy" id="208326"/>
    <lineage>
        <taxon>Eukaryota</taxon>
        <taxon>Metazoa</taxon>
        <taxon>Chordata</taxon>
        <taxon>Craniata</taxon>
        <taxon>Vertebrata</taxon>
        <taxon>Euteleostomi</taxon>
        <taxon>Actinopterygii</taxon>
        <taxon>Neopterygii</taxon>
        <taxon>Teleostei</taxon>
        <taxon>Neoteleostei</taxon>
        <taxon>Acanthomorphata</taxon>
        <taxon>Ovalentaria</taxon>
        <taxon>Atherinomorphae</taxon>
        <taxon>Cyprinodontiformes</taxon>
        <taxon>Goodeidae</taxon>
        <taxon>Ataeniobius</taxon>
    </lineage>
</organism>
<dbReference type="SUPFAM" id="SSF82171">
    <property type="entry name" value="DPP6 N-terminal domain-like"/>
    <property type="match status" value="1"/>
</dbReference>
<keyword evidence="1" id="KW-0472">Membrane</keyword>
<gene>
    <name evidence="2" type="ORF">ATANTOWER_002477</name>
</gene>
<evidence type="ECO:0000313" key="3">
    <source>
        <dbReference type="Proteomes" id="UP001345963"/>
    </source>
</evidence>
<accession>A0ABU7CE40</accession>
<dbReference type="Gene3D" id="2.140.10.30">
    <property type="entry name" value="Dipeptidylpeptidase IV, N-terminal domain"/>
    <property type="match status" value="1"/>
</dbReference>
<keyword evidence="3" id="KW-1185">Reference proteome</keyword>
<feature type="transmembrane region" description="Helical" evidence="1">
    <location>
        <begin position="47"/>
        <end position="68"/>
    </location>
</feature>
<sequence>MADDEVLQSKNTQLVFEERGPAIGDSGLESKPKDIGPIGPDRNWKGIGISLLVIVVVLSFIGLSIVLLSKGSSGNLCGSPLTLDDLFQSNFQIHDPGAKWISTEEIIFRSWDGDVFKANVYSNETELLLKNTIFATFKATKFAVSPDKNFVLLGYDVQQVSL</sequence>